<dbReference type="Proteomes" id="UP000316714">
    <property type="component" value="Unassembled WGS sequence"/>
</dbReference>
<dbReference type="AlphaFoldDB" id="A0A5C5VHP5"/>
<sequence length="424" mass="45936" precursor="true">MPAPRYLRAVLGLLAVCVVLTAAPAYAQDDEINMRQLARKGTTIQRWTNAPITGADKEVFDQYFDRYYFPEMLKTDPESLGNLAKMRTELFDRYIWGSHPSVQQELTKKAYNWAKGVAAGRFPAPLKYNAVLTLGLLDEKYATKNDTAAVPLGAANKLLCVIIQKRDQFPTYLEVAALIGLERHTKHFAALGANEKRATAMMLLEAVDQQEFRPGTTRDVQYWIKLQAASAIANLGVAGKDGVFVDAIAKLIADTKADLGARSAAAMLLEKMNTEGVPPAVANSTVGAVKSLACTIGAYEREAAEKFVDLQRSRGRMSSSLEKSDRYRADENGWVYERKGLAAQLEQLKAGLTAVKPLAGQDATAITAIETAAQSAITAANDNSNIDLDVTDSVRAMADQIDSVAGCKASDAPVVEEEELLGAN</sequence>
<proteinExistence type="predicted"/>
<reference evidence="2 3" key="1">
    <citation type="submission" date="2019-02" db="EMBL/GenBank/DDBJ databases">
        <title>Deep-cultivation of Planctomycetes and their phenomic and genomic characterization uncovers novel biology.</title>
        <authorList>
            <person name="Wiegand S."/>
            <person name="Jogler M."/>
            <person name="Boedeker C."/>
            <person name="Pinto D."/>
            <person name="Vollmers J."/>
            <person name="Rivas-Marin E."/>
            <person name="Kohn T."/>
            <person name="Peeters S.H."/>
            <person name="Heuer A."/>
            <person name="Rast P."/>
            <person name="Oberbeckmann S."/>
            <person name="Bunk B."/>
            <person name="Jeske O."/>
            <person name="Meyerdierks A."/>
            <person name="Storesund J.E."/>
            <person name="Kallscheuer N."/>
            <person name="Luecker S."/>
            <person name="Lage O.M."/>
            <person name="Pohl T."/>
            <person name="Merkel B.J."/>
            <person name="Hornburger P."/>
            <person name="Mueller R.-W."/>
            <person name="Bruemmer F."/>
            <person name="Labrenz M."/>
            <person name="Spormann A.M."/>
            <person name="Op Den Camp H."/>
            <person name="Overmann J."/>
            <person name="Amann R."/>
            <person name="Jetten M.S.M."/>
            <person name="Mascher T."/>
            <person name="Medema M.H."/>
            <person name="Devos D.P."/>
            <person name="Kaster A.-K."/>
            <person name="Ovreas L."/>
            <person name="Rohde M."/>
            <person name="Galperin M.Y."/>
            <person name="Jogler C."/>
        </authorList>
    </citation>
    <scope>NUCLEOTIDE SEQUENCE [LARGE SCALE GENOMIC DNA]</scope>
    <source>
        <strain evidence="2 3">KOR34</strain>
    </source>
</reference>
<evidence type="ECO:0000256" key="1">
    <source>
        <dbReference type="SAM" id="SignalP"/>
    </source>
</evidence>
<name>A0A5C5VHP5_9BACT</name>
<dbReference type="EMBL" id="SIHJ01000001">
    <property type="protein sequence ID" value="TWT37202.1"/>
    <property type="molecule type" value="Genomic_DNA"/>
</dbReference>
<protein>
    <recommendedName>
        <fullName evidence="4">HEAT repeat domain-containing protein</fullName>
    </recommendedName>
</protein>
<gene>
    <name evidence="2" type="ORF">KOR34_21490</name>
</gene>
<feature type="chain" id="PRO_5022825587" description="HEAT repeat domain-containing protein" evidence="1">
    <location>
        <begin position="28"/>
        <end position="424"/>
    </location>
</feature>
<evidence type="ECO:0000313" key="2">
    <source>
        <dbReference type="EMBL" id="TWT37202.1"/>
    </source>
</evidence>
<evidence type="ECO:0008006" key="4">
    <source>
        <dbReference type="Google" id="ProtNLM"/>
    </source>
</evidence>
<keyword evidence="1" id="KW-0732">Signal</keyword>
<organism evidence="2 3">
    <name type="scientific">Posidoniimonas corsicana</name>
    <dbReference type="NCBI Taxonomy" id="1938618"/>
    <lineage>
        <taxon>Bacteria</taxon>
        <taxon>Pseudomonadati</taxon>
        <taxon>Planctomycetota</taxon>
        <taxon>Planctomycetia</taxon>
        <taxon>Pirellulales</taxon>
        <taxon>Lacipirellulaceae</taxon>
        <taxon>Posidoniimonas</taxon>
    </lineage>
</organism>
<evidence type="ECO:0000313" key="3">
    <source>
        <dbReference type="Proteomes" id="UP000316714"/>
    </source>
</evidence>
<dbReference type="RefSeq" id="WP_197531314.1">
    <property type="nucleotide sequence ID" value="NZ_SIHJ01000001.1"/>
</dbReference>
<comment type="caution">
    <text evidence="2">The sequence shown here is derived from an EMBL/GenBank/DDBJ whole genome shotgun (WGS) entry which is preliminary data.</text>
</comment>
<accession>A0A5C5VHP5</accession>
<feature type="signal peptide" evidence="1">
    <location>
        <begin position="1"/>
        <end position="27"/>
    </location>
</feature>
<keyword evidence="3" id="KW-1185">Reference proteome</keyword>